<evidence type="ECO:0000313" key="1">
    <source>
        <dbReference type="EMBL" id="JAH00891.1"/>
    </source>
</evidence>
<reference evidence="1" key="1">
    <citation type="submission" date="2014-11" db="EMBL/GenBank/DDBJ databases">
        <authorList>
            <person name="Amaro Gonzalez C."/>
        </authorList>
    </citation>
    <scope>NUCLEOTIDE SEQUENCE</scope>
</reference>
<organism evidence="1">
    <name type="scientific">Anguilla anguilla</name>
    <name type="common">European freshwater eel</name>
    <name type="synonym">Muraena anguilla</name>
    <dbReference type="NCBI Taxonomy" id="7936"/>
    <lineage>
        <taxon>Eukaryota</taxon>
        <taxon>Metazoa</taxon>
        <taxon>Chordata</taxon>
        <taxon>Craniata</taxon>
        <taxon>Vertebrata</taxon>
        <taxon>Euteleostomi</taxon>
        <taxon>Actinopterygii</taxon>
        <taxon>Neopterygii</taxon>
        <taxon>Teleostei</taxon>
        <taxon>Anguilliformes</taxon>
        <taxon>Anguillidae</taxon>
        <taxon>Anguilla</taxon>
    </lineage>
</organism>
<sequence length="48" mass="5438">MAGLQTEFSCIPKAILNPKILNLRGFARSSKRMKKILNRSGLQICLNY</sequence>
<protein>
    <submittedName>
        <fullName evidence="1">Uncharacterized protein</fullName>
    </submittedName>
</protein>
<dbReference type="EMBL" id="GBXM01107686">
    <property type="protein sequence ID" value="JAH00891.1"/>
    <property type="molecule type" value="Transcribed_RNA"/>
</dbReference>
<proteinExistence type="predicted"/>
<reference evidence="1" key="2">
    <citation type="journal article" date="2015" name="Fish Shellfish Immunol.">
        <title>Early steps in the European eel (Anguilla anguilla)-Vibrio vulnificus interaction in the gills: Role of the RtxA13 toxin.</title>
        <authorList>
            <person name="Callol A."/>
            <person name="Pajuelo D."/>
            <person name="Ebbesson L."/>
            <person name="Teles M."/>
            <person name="MacKenzie S."/>
            <person name="Amaro C."/>
        </authorList>
    </citation>
    <scope>NUCLEOTIDE SEQUENCE</scope>
</reference>
<accession>A0A0E9P8C9</accession>
<dbReference type="AlphaFoldDB" id="A0A0E9P8C9"/>
<name>A0A0E9P8C9_ANGAN</name>